<proteinExistence type="predicted"/>
<keyword evidence="2" id="KW-1185">Reference proteome</keyword>
<protein>
    <submittedName>
        <fullName evidence="1">Uncharacterized protein</fullName>
    </submittedName>
</protein>
<dbReference type="KEGG" id="tprf:A3L09_09490"/>
<accession>A0A2Z2MCA1</accession>
<evidence type="ECO:0000313" key="1">
    <source>
        <dbReference type="EMBL" id="ASJ03476.1"/>
    </source>
</evidence>
<dbReference type="AlphaFoldDB" id="A0A2Z2MCA1"/>
<dbReference type="Proteomes" id="UP000250179">
    <property type="component" value="Chromosome"/>
</dbReference>
<dbReference type="RefSeq" id="WP_088858733.1">
    <property type="nucleotide sequence ID" value="NZ_CP014862.1"/>
</dbReference>
<dbReference type="EMBL" id="CP014862">
    <property type="protein sequence ID" value="ASJ03476.1"/>
    <property type="molecule type" value="Genomic_DNA"/>
</dbReference>
<gene>
    <name evidence="1" type="ORF">A3L09_09490</name>
</gene>
<reference evidence="1 2" key="1">
    <citation type="submission" date="2016-03" db="EMBL/GenBank/DDBJ databases">
        <title>Complete genome sequence of Thermococcus profundus strain DT5432.</title>
        <authorList>
            <person name="Oger P.M."/>
        </authorList>
    </citation>
    <scope>NUCLEOTIDE SEQUENCE [LARGE SCALE GENOMIC DNA]</scope>
    <source>
        <strain evidence="1 2">DT 5432</strain>
    </source>
</reference>
<organism evidence="1 2">
    <name type="scientific">Thermococcus profundus</name>
    <dbReference type="NCBI Taxonomy" id="49899"/>
    <lineage>
        <taxon>Archaea</taxon>
        <taxon>Methanobacteriati</taxon>
        <taxon>Methanobacteriota</taxon>
        <taxon>Thermococci</taxon>
        <taxon>Thermococcales</taxon>
        <taxon>Thermococcaceae</taxon>
        <taxon>Thermococcus</taxon>
    </lineage>
</organism>
<sequence length="77" mass="9021">MGTSEIVIRLKVPPEWEGMSKALREKIIVEVSQEIQRRIEEARKFEEILKKARPDEEGLKKLEEEIKESIARRYGAV</sequence>
<dbReference type="OrthoDB" id="101652at2157"/>
<evidence type="ECO:0000313" key="2">
    <source>
        <dbReference type="Proteomes" id="UP000250179"/>
    </source>
</evidence>
<name>A0A2Z2MCA1_THEPR</name>
<dbReference type="GeneID" id="33320649"/>